<feature type="region of interest" description="Disordered" evidence="7">
    <location>
        <begin position="194"/>
        <end position="219"/>
    </location>
</feature>
<organism evidence="10 11">
    <name type="scientific">Kocuria gwangalliensis</name>
    <dbReference type="NCBI Taxonomy" id="501592"/>
    <lineage>
        <taxon>Bacteria</taxon>
        <taxon>Bacillati</taxon>
        <taxon>Actinomycetota</taxon>
        <taxon>Actinomycetes</taxon>
        <taxon>Micrococcales</taxon>
        <taxon>Micrococcaceae</taxon>
        <taxon>Kocuria</taxon>
    </lineage>
</organism>
<keyword evidence="6 8" id="KW-0472">Membrane</keyword>
<dbReference type="Proteomes" id="UP001501446">
    <property type="component" value="Unassembled WGS sequence"/>
</dbReference>
<evidence type="ECO:0000256" key="2">
    <source>
        <dbReference type="ARBA" id="ARBA00006448"/>
    </source>
</evidence>
<feature type="transmembrane region" description="Helical" evidence="8">
    <location>
        <begin position="79"/>
        <end position="99"/>
    </location>
</feature>
<comment type="caution">
    <text evidence="10">The sequence shown here is derived from an EMBL/GenBank/DDBJ whole genome shotgun (WGS) entry which is preliminary data.</text>
</comment>
<feature type="transmembrane region" description="Helical" evidence="8">
    <location>
        <begin position="49"/>
        <end position="73"/>
    </location>
</feature>
<comment type="similarity">
    <text evidence="2">Belongs to the UPF0702 family.</text>
</comment>
<accession>A0ABP8WRT8</accession>
<evidence type="ECO:0000256" key="4">
    <source>
        <dbReference type="ARBA" id="ARBA00022692"/>
    </source>
</evidence>
<feature type="compositionally biased region" description="Basic residues" evidence="7">
    <location>
        <begin position="208"/>
        <end position="219"/>
    </location>
</feature>
<keyword evidence="5 8" id="KW-1133">Transmembrane helix</keyword>
<dbReference type="InterPro" id="IPR023090">
    <property type="entry name" value="UPF0702_alpha/beta_dom_sf"/>
</dbReference>
<proteinExistence type="inferred from homology"/>
<feature type="domain" description="YetF C-terminal" evidence="9">
    <location>
        <begin position="103"/>
        <end position="170"/>
    </location>
</feature>
<evidence type="ECO:0000313" key="11">
    <source>
        <dbReference type="Proteomes" id="UP001501446"/>
    </source>
</evidence>
<evidence type="ECO:0000256" key="8">
    <source>
        <dbReference type="SAM" id="Phobius"/>
    </source>
</evidence>
<name>A0ABP8WRT8_9MICC</name>
<keyword evidence="3" id="KW-1003">Cell membrane</keyword>
<evidence type="ECO:0000256" key="6">
    <source>
        <dbReference type="ARBA" id="ARBA00023136"/>
    </source>
</evidence>
<evidence type="ECO:0000313" key="10">
    <source>
        <dbReference type="EMBL" id="GAA4694245.1"/>
    </source>
</evidence>
<dbReference type="Gene3D" id="3.30.240.20">
    <property type="entry name" value="bsu07140 like domains"/>
    <property type="match status" value="1"/>
</dbReference>
<reference evidence="11" key="1">
    <citation type="journal article" date="2019" name="Int. J. Syst. Evol. Microbiol.">
        <title>The Global Catalogue of Microorganisms (GCM) 10K type strain sequencing project: providing services to taxonomists for standard genome sequencing and annotation.</title>
        <authorList>
            <consortium name="The Broad Institute Genomics Platform"/>
            <consortium name="The Broad Institute Genome Sequencing Center for Infectious Disease"/>
            <person name="Wu L."/>
            <person name="Ma J."/>
        </authorList>
    </citation>
    <scope>NUCLEOTIDE SEQUENCE [LARGE SCALE GENOMIC DNA]</scope>
    <source>
        <strain evidence="11">JCM 18958</strain>
    </source>
</reference>
<keyword evidence="11" id="KW-1185">Reference proteome</keyword>
<protein>
    <recommendedName>
        <fullName evidence="9">YetF C-terminal domain-containing protein</fullName>
    </recommendedName>
</protein>
<feature type="transmembrane region" description="Helical" evidence="8">
    <location>
        <begin position="20"/>
        <end position="42"/>
    </location>
</feature>
<dbReference type="PANTHER" id="PTHR34582:SF6">
    <property type="entry name" value="UPF0702 TRANSMEMBRANE PROTEIN YCAP"/>
    <property type="match status" value="1"/>
</dbReference>
<dbReference type="Pfam" id="PF04239">
    <property type="entry name" value="DUF421"/>
    <property type="match status" value="1"/>
</dbReference>
<keyword evidence="4 8" id="KW-0812">Transmembrane</keyword>
<dbReference type="InterPro" id="IPR007353">
    <property type="entry name" value="DUF421"/>
</dbReference>
<feature type="compositionally biased region" description="Basic and acidic residues" evidence="7">
    <location>
        <begin position="194"/>
        <end position="203"/>
    </location>
</feature>
<dbReference type="EMBL" id="BAABLN010000009">
    <property type="protein sequence ID" value="GAA4694245.1"/>
    <property type="molecule type" value="Genomic_DNA"/>
</dbReference>
<evidence type="ECO:0000256" key="3">
    <source>
        <dbReference type="ARBA" id="ARBA00022475"/>
    </source>
</evidence>
<evidence type="ECO:0000256" key="1">
    <source>
        <dbReference type="ARBA" id="ARBA00004651"/>
    </source>
</evidence>
<gene>
    <name evidence="10" type="ORF">GCM10025781_09780</name>
</gene>
<dbReference type="PANTHER" id="PTHR34582">
    <property type="entry name" value="UPF0702 TRANSMEMBRANE PROTEIN YCAP"/>
    <property type="match status" value="1"/>
</dbReference>
<sequence length="219" mass="23664">MVMPMSASLPDQLFEELGITGAHALAVVLSAVGIYLAFLLFVRIFGQRVLTAMSTFDVVITIMLGSVAGRVILGHPPTLTSGILGLATLFILEAGFGQLRSSLRVQRFMNSPARLLMIGPQIQHKTLKRSHITPGELNGALRKAGIRSYQEIACVLQEPGGGISVLRRGVPIDPQLLTNVAGADRIPAEFLAERKTDDDETHANTRMRTGRKINRGTTP</sequence>
<evidence type="ECO:0000256" key="7">
    <source>
        <dbReference type="SAM" id="MobiDB-lite"/>
    </source>
</evidence>
<comment type="subcellular location">
    <subcellularLocation>
        <location evidence="1">Cell membrane</location>
        <topology evidence="1">Multi-pass membrane protein</topology>
    </subcellularLocation>
</comment>
<evidence type="ECO:0000256" key="5">
    <source>
        <dbReference type="ARBA" id="ARBA00022989"/>
    </source>
</evidence>
<evidence type="ECO:0000259" key="9">
    <source>
        <dbReference type="Pfam" id="PF04239"/>
    </source>
</evidence>